<dbReference type="Proteomes" id="UP000037510">
    <property type="component" value="Unassembled WGS sequence"/>
</dbReference>
<feature type="region of interest" description="Disordered" evidence="5">
    <location>
        <begin position="311"/>
        <end position="357"/>
    </location>
</feature>
<evidence type="ECO:0000313" key="8">
    <source>
        <dbReference type="Proteomes" id="UP000037510"/>
    </source>
</evidence>
<evidence type="ECO:0000256" key="2">
    <source>
        <dbReference type="ARBA" id="ARBA00022786"/>
    </source>
</evidence>
<evidence type="ECO:0000256" key="5">
    <source>
        <dbReference type="SAM" id="MobiDB-lite"/>
    </source>
</evidence>
<dbReference type="PROSITE" id="PS00183">
    <property type="entry name" value="UBC_1"/>
    <property type="match status" value="1"/>
</dbReference>
<comment type="caution">
    <text evidence="7">The sequence shown here is derived from an EMBL/GenBank/DDBJ whole genome shotgun (WGS) entry which is preliminary data.</text>
</comment>
<feature type="compositionally biased region" description="Basic and acidic residues" evidence="5">
    <location>
        <begin position="330"/>
        <end position="339"/>
    </location>
</feature>
<organism evidence="7 8">
    <name type="scientific">Operophtera brumata</name>
    <name type="common">Winter moth</name>
    <name type="synonym">Phalaena brumata</name>
    <dbReference type="NCBI Taxonomy" id="104452"/>
    <lineage>
        <taxon>Eukaryota</taxon>
        <taxon>Metazoa</taxon>
        <taxon>Ecdysozoa</taxon>
        <taxon>Arthropoda</taxon>
        <taxon>Hexapoda</taxon>
        <taxon>Insecta</taxon>
        <taxon>Pterygota</taxon>
        <taxon>Neoptera</taxon>
        <taxon>Endopterygota</taxon>
        <taxon>Lepidoptera</taxon>
        <taxon>Glossata</taxon>
        <taxon>Ditrysia</taxon>
        <taxon>Geometroidea</taxon>
        <taxon>Geometridae</taxon>
        <taxon>Larentiinae</taxon>
        <taxon>Operophtera</taxon>
    </lineage>
</organism>
<gene>
    <name evidence="7" type="ORF">OBRU01_04717</name>
</gene>
<keyword evidence="4" id="KW-0067">ATP-binding</keyword>
<evidence type="ECO:0000256" key="3">
    <source>
        <dbReference type="PROSITE-ProRule" id="PRU10133"/>
    </source>
</evidence>
<keyword evidence="1" id="KW-0808">Transferase</keyword>
<keyword evidence="2 4" id="KW-0833">Ubl conjugation pathway</keyword>
<dbReference type="PROSITE" id="PS50127">
    <property type="entry name" value="UBC_2"/>
    <property type="match status" value="1"/>
</dbReference>
<feature type="compositionally biased region" description="Polar residues" evidence="5">
    <location>
        <begin position="341"/>
        <end position="350"/>
    </location>
</feature>
<dbReference type="InterPro" id="IPR000608">
    <property type="entry name" value="UBC"/>
</dbReference>
<dbReference type="GO" id="GO:0016740">
    <property type="term" value="F:transferase activity"/>
    <property type="evidence" value="ECO:0007669"/>
    <property type="project" value="UniProtKB-KW"/>
</dbReference>
<dbReference type="InterPro" id="IPR023313">
    <property type="entry name" value="UBQ-conjugating_AS"/>
</dbReference>
<keyword evidence="4" id="KW-0547">Nucleotide-binding</keyword>
<dbReference type="PANTHER" id="PTHR24067">
    <property type="entry name" value="UBIQUITIN-CONJUGATING ENZYME E2"/>
    <property type="match status" value="1"/>
</dbReference>
<sequence length="357" mass="39204">MKYDFYTFMHGLCLASRHRAVTAPQQGLVRTGHGCDAFVVIVDFVLDSSEQCVMSNVENVCPQTLRSVARELSQLAARPPAGIKLQPRDDELTDVLALIDGPGECALYITHPQTLRSVARELSQLAARPPAGIKLQPRDDGLTDVLTLIDGPGEYALHITHPRTLRSVVRELSQLAARPPAGIKLQPRDDELTDVLTLIDGPADTPYAGGVFRVRLALGRDFPSAPPRAFFLTRLFHPNVSAESGEVCVDTLQREWRPERRARLAHALLALRCLLSGSAARTPRTRLVTPGTSAASSSGYERLRCLLPARPPSHRHPRAAAPRAGRAAHAPRDGYERPRPKSNNIDCTRSMTDDFIY</sequence>
<dbReference type="STRING" id="104452.A0A0L7LP19"/>
<evidence type="ECO:0000259" key="6">
    <source>
        <dbReference type="PROSITE" id="PS50127"/>
    </source>
</evidence>
<feature type="active site" description="Glycyl thioester intermediate" evidence="3">
    <location>
        <position position="248"/>
    </location>
</feature>
<protein>
    <submittedName>
        <fullName evidence="7">Ubiquitin-conjugating enzyme E2 S</fullName>
    </submittedName>
</protein>
<feature type="domain" description="UBC core" evidence="6">
    <location>
        <begin position="163"/>
        <end position="327"/>
    </location>
</feature>
<proteinExistence type="inferred from homology"/>
<name>A0A0L7LP19_OPEBR</name>
<dbReference type="InterPro" id="IPR016135">
    <property type="entry name" value="UBQ-conjugating_enzyme/RWD"/>
</dbReference>
<dbReference type="Pfam" id="PF00179">
    <property type="entry name" value="UQ_con"/>
    <property type="match status" value="1"/>
</dbReference>
<comment type="similarity">
    <text evidence="4">Belongs to the ubiquitin-conjugating enzyme family.</text>
</comment>
<dbReference type="Gene3D" id="3.10.110.10">
    <property type="entry name" value="Ubiquitin Conjugating Enzyme"/>
    <property type="match status" value="1"/>
</dbReference>
<evidence type="ECO:0000256" key="1">
    <source>
        <dbReference type="ARBA" id="ARBA00022679"/>
    </source>
</evidence>
<keyword evidence="8" id="KW-1185">Reference proteome</keyword>
<dbReference type="GO" id="GO:0005524">
    <property type="term" value="F:ATP binding"/>
    <property type="evidence" value="ECO:0007669"/>
    <property type="project" value="UniProtKB-UniRule"/>
</dbReference>
<accession>A0A0L7LP19</accession>
<dbReference type="SUPFAM" id="SSF54495">
    <property type="entry name" value="UBC-like"/>
    <property type="match status" value="1"/>
</dbReference>
<dbReference type="SMART" id="SM00212">
    <property type="entry name" value="UBCc"/>
    <property type="match status" value="1"/>
</dbReference>
<evidence type="ECO:0000256" key="4">
    <source>
        <dbReference type="RuleBase" id="RU362109"/>
    </source>
</evidence>
<dbReference type="InterPro" id="IPR050113">
    <property type="entry name" value="Ub_conjugating_enzyme"/>
</dbReference>
<evidence type="ECO:0000313" key="7">
    <source>
        <dbReference type="EMBL" id="KOB77160.1"/>
    </source>
</evidence>
<feature type="compositionally biased region" description="Low complexity" evidence="5">
    <location>
        <begin position="319"/>
        <end position="328"/>
    </location>
</feature>
<dbReference type="EMBL" id="JTDY01000440">
    <property type="protein sequence ID" value="KOB77160.1"/>
    <property type="molecule type" value="Genomic_DNA"/>
</dbReference>
<reference evidence="7 8" key="1">
    <citation type="journal article" date="2015" name="Genome Biol. Evol.">
        <title>The genome of winter moth (Operophtera brumata) provides a genomic perspective on sexual dimorphism and phenology.</title>
        <authorList>
            <person name="Derks M.F."/>
            <person name="Smit S."/>
            <person name="Salis L."/>
            <person name="Schijlen E."/>
            <person name="Bossers A."/>
            <person name="Mateman C."/>
            <person name="Pijl A.S."/>
            <person name="de Ridder D."/>
            <person name="Groenen M.A."/>
            <person name="Visser M.E."/>
            <person name="Megens H.J."/>
        </authorList>
    </citation>
    <scope>NUCLEOTIDE SEQUENCE [LARGE SCALE GENOMIC DNA]</scope>
    <source>
        <strain evidence="7">WM2013NL</strain>
        <tissue evidence="7">Head and thorax</tissue>
    </source>
</reference>
<dbReference type="AlphaFoldDB" id="A0A0L7LP19"/>